<evidence type="ECO:0000256" key="1">
    <source>
        <dbReference type="SAM" id="MobiDB-lite"/>
    </source>
</evidence>
<reference evidence="3" key="1">
    <citation type="journal article" date="2019" name="Int. J. Syst. Evol. Microbiol.">
        <title>The Global Catalogue of Microorganisms (GCM) 10K type strain sequencing project: providing services to taxonomists for standard genome sequencing and annotation.</title>
        <authorList>
            <consortium name="The Broad Institute Genomics Platform"/>
            <consortium name="The Broad Institute Genome Sequencing Center for Infectious Disease"/>
            <person name="Wu L."/>
            <person name="Ma J."/>
        </authorList>
    </citation>
    <scope>NUCLEOTIDE SEQUENCE [LARGE SCALE GENOMIC DNA]</scope>
    <source>
        <strain evidence="3">JCM 15442</strain>
    </source>
</reference>
<evidence type="ECO:0000313" key="3">
    <source>
        <dbReference type="Proteomes" id="UP000639973"/>
    </source>
</evidence>
<comment type="caution">
    <text evidence="2">The sequence shown here is derived from an EMBL/GenBank/DDBJ whole genome shotgun (WGS) entry which is preliminary data.</text>
</comment>
<feature type="region of interest" description="Disordered" evidence="1">
    <location>
        <begin position="84"/>
        <end position="106"/>
    </location>
</feature>
<keyword evidence="3" id="KW-1185">Reference proteome</keyword>
<dbReference type="Proteomes" id="UP000639973">
    <property type="component" value="Unassembled WGS sequence"/>
</dbReference>
<sequence>MAVWLRIHLTRLRNFVLTKIEHANFIQHLSDVLQSNCIIYQLFSDSESNVAGLDRSSIILATSDLRFAFLGVIVKSTQMQPIISTQSSGGAGASRRYEVEPLDGFQ</sequence>
<accession>A0ABQ2G4Y1</accession>
<gene>
    <name evidence="2" type="ORF">GCM10010840_11280</name>
</gene>
<organism evidence="2 3">
    <name type="scientific">Deinococcus aerolatus</name>
    <dbReference type="NCBI Taxonomy" id="522487"/>
    <lineage>
        <taxon>Bacteria</taxon>
        <taxon>Thermotogati</taxon>
        <taxon>Deinococcota</taxon>
        <taxon>Deinococci</taxon>
        <taxon>Deinococcales</taxon>
        <taxon>Deinococcaceae</taxon>
        <taxon>Deinococcus</taxon>
    </lineage>
</organism>
<proteinExistence type="predicted"/>
<evidence type="ECO:0000313" key="2">
    <source>
        <dbReference type="EMBL" id="GGL74942.1"/>
    </source>
</evidence>
<name>A0ABQ2G4Y1_9DEIO</name>
<protein>
    <submittedName>
        <fullName evidence="2">Uncharacterized protein</fullName>
    </submittedName>
</protein>
<dbReference type="EMBL" id="BMOL01000003">
    <property type="protein sequence ID" value="GGL74942.1"/>
    <property type="molecule type" value="Genomic_DNA"/>
</dbReference>